<dbReference type="RefSeq" id="WP_326295343.1">
    <property type="nucleotide sequence ID" value="NZ_JAYLLH010000001.1"/>
</dbReference>
<evidence type="ECO:0000256" key="1">
    <source>
        <dbReference type="SAM" id="SignalP"/>
    </source>
</evidence>
<name>A0ABU6HBG6_9RHOB</name>
<dbReference type="InterPro" id="IPR008869">
    <property type="entry name" value="MlaC/ttg2D"/>
</dbReference>
<keyword evidence="3" id="KW-1185">Reference proteome</keyword>
<dbReference type="PANTHER" id="PTHR36573">
    <property type="entry name" value="INTERMEMBRANE PHOSPHOLIPID TRANSPORT SYSTEM BINDING PROTEIN MLAC"/>
    <property type="match status" value="1"/>
</dbReference>
<reference evidence="2 3" key="1">
    <citation type="submission" date="2024-01" db="EMBL/GenBank/DDBJ databases">
        <title>Mesobacterium rodlantinim sp. nov., isolated from shallow sea hydrothermal systems off Kueishantao Island.</title>
        <authorList>
            <person name="Su Z."/>
            <person name="Tang K."/>
        </authorList>
    </citation>
    <scope>NUCLEOTIDE SEQUENCE [LARGE SCALE GENOMIC DNA]</scope>
    <source>
        <strain evidence="2 3">TK19101</strain>
    </source>
</reference>
<gene>
    <name evidence="2" type="ORF">VK792_00775</name>
</gene>
<feature type="signal peptide" evidence="1">
    <location>
        <begin position="1"/>
        <end position="23"/>
    </location>
</feature>
<evidence type="ECO:0000313" key="3">
    <source>
        <dbReference type="Proteomes" id="UP001348149"/>
    </source>
</evidence>
<organism evidence="2 3">
    <name type="scientific">Mesobacterium hydrothermale</name>
    <dbReference type="NCBI Taxonomy" id="3111907"/>
    <lineage>
        <taxon>Bacteria</taxon>
        <taxon>Pseudomonadati</taxon>
        <taxon>Pseudomonadota</taxon>
        <taxon>Alphaproteobacteria</taxon>
        <taxon>Rhodobacterales</taxon>
        <taxon>Roseobacteraceae</taxon>
        <taxon>Mesobacterium</taxon>
    </lineage>
</organism>
<dbReference type="PROSITE" id="PS51318">
    <property type="entry name" value="TAT"/>
    <property type="match status" value="1"/>
</dbReference>
<protein>
    <submittedName>
        <fullName evidence="2">ABC transporter substrate-binding protein</fullName>
    </submittedName>
</protein>
<dbReference type="InterPro" id="IPR042245">
    <property type="entry name" value="Tgt2/MlaC_sf"/>
</dbReference>
<sequence>MTFSRRTFLAASTAAVFPLPALALNTAEAKSLVDKLVDQINRVIDSGKSESAMYGDFERIFRQFGDISYIAAYAMGVDGRRASTSQKKAFTDAFTGYISRKYGKRFREFIGGRLEVQGSKSVKNYYEVTTTAFLRGEAPFEVNFHVSDRTGKDLFFNIYIDGINMLLTERTEVGAMLDRRRGDIDAMIADLRKAG</sequence>
<feature type="chain" id="PRO_5045608696" evidence="1">
    <location>
        <begin position="24"/>
        <end position="195"/>
    </location>
</feature>
<comment type="caution">
    <text evidence="2">The sequence shown here is derived from an EMBL/GenBank/DDBJ whole genome shotgun (WGS) entry which is preliminary data.</text>
</comment>
<dbReference type="Gene3D" id="3.10.450.710">
    <property type="entry name" value="Tgt2/MlaC"/>
    <property type="match status" value="1"/>
</dbReference>
<accession>A0ABU6HBG6</accession>
<dbReference type="Pfam" id="PF05494">
    <property type="entry name" value="MlaC"/>
    <property type="match status" value="1"/>
</dbReference>
<dbReference type="InterPro" id="IPR006311">
    <property type="entry name" value="TAT_signal"/>
</dbReference>
<dbReference type="Proteomes" id="UP001348149">
    <property type="component" value="Unassembled WGS sequence"/>
</dbReference>
<dbReference type="PANTHER" id="PTHR36573:SF1">
    <property type="entry name" value="INTERMEMBRANE PHOSPHOLIPID TRANSPORT SYSTEM BINDING PROTEIN MLAC"/>
    <property type="match status" value="1"/>
</dbReference>
<dbReference type="EMBL" id="JAYLLH010000001">
    <property type="protein sequence ID" value="MEC3859802.1"/>
    <property type="molecule type" value="Genomic_DNA"/>
</dbReference>
<proteinExistence type="predicted"/>
<evidence type="ECO:0000313" key="2">
    <source>
        <dbReference type="EMBL" id="MEC3859802.1"/>
    </source>
</evidence>
<keyword evidence="1" id="KW-0732">Signal</keyword>